<sequence>MTVSLSLATGVNAEEPIMTRNISPFQQIVLEPGWRTSCESNSVIANLGERAAKVSIRMGKDALIRDTIEDKRGYDLISALSFAKQLGRSVDLNDVALIENHSADARVRIHC</sequence>
<evidence type="ECO:0000313" key="1">
    <source>
        <dbReference type="EMBL" id="QPJ64692.1"/>
    </source>
</evidence>
<accession>A0A7T0C199</accession>
<dbReference type="KEGG" id="nva:G3M78_04515"/>
<protein>
    <submittedName>
        <fullName evidence="1">Uncharacterized protein</fullName>
    </submittedName>
</protein>
<dbReference type="AlphaFoldDB" id="A0A7T0C199"/>
<dbReference type="EMBL" id="CP048620">
    <property type="protein sequence ID" value="QPJ64692.1"/>
    <property type="molecule type" value="Genomic_DNA"/>
</dbReference>
<dbReference type="Proteomes" id="UP000594464">
    <property type="component" value="Chromosome"/>
</dbReference>
<evidence type="ECO:0000313" key="2">
    <source>
        <dbReference type="Proteomes" id="UP000594464"/>
    </source>
</evidence>
<reference evidence="2" key="1">
    <citation type="submission" date="2020-02" db="EMBL/GenBank/DDBJ databases">
        <title>Genomic and physiological characterization of two novel Nitrospinaceae genera.</title>
        <authorList>
            <person name="Mueller A.J."/>
            <person name="Jung M.-Y."/>
            <person name="Strachan C.R."/>
            <person name="Herbold C.W."/>
            <person name="Kirkegaard R.H."/>
            <person name="Daims H."/>
        </authorList>
    </citation>
    <scope>NUCLEOTIDE SEQUENCE [LARGE SCALE GENOMIC DNA]</scope>
</reference>
<organism evidence="1 2">
    <name type="scientific">Candidatus Nitrohelix vancouverensis</name>
    <dbReference type="NCBI Taxonomy" id="2705534"/>
    <lineage>
        <taxon>Bacteria</taxon>
        <taxon>Pseudomonadati</taxon>
        <taxon>Nitrospinota/Tectimicrobiota group</taxon>
        <taxon>Nitrospinota</taxon>
        <taxon>Nitrospinia</taxon>
        <taxon>Nitrospinales</taxon>
        <taxon>Nitrospinaceae</taxon>
        <taxon>Candidatus Nitrohelix</taxon>
    </lineage>
</organism>
<gene>
    <name evidence="1" type="ORF">G3M78_04515</name>
</gene>
<name>A0A7T0C199_9BACT</name>
<proteinExistence type="predicted"/>